<evidence type="ECO:0000313" key="1">
    <source>
        <dbReference type="EMBL" id="WVZ21279.1"/>
    </source>
</evidence>
<evidence type="ECO:0000313" key="2">
    <source>
        <dbReference type="Proteomes" id="UP001374535"/>
    </source>
</evidence>
<reference evidence="1 2" key="1">
    <citation type="journal article" date="2023" name="Life. Sci Alliance">
        <title>Evolutionary insights into 3D genome organization and epigenetic landscape of Vigna mungo.</title>
        <authorList>
            <person name="Junaid A."/>
            <person name="Singh B."/>
            <person name="Bhatia S."/>
        </authorList>
    </citation>
    <scope>NUCLEOTIDE SEQUENCE [LARGE SCALE GENOMIC DNA]</scope>
    <source>
        <strain evidence="1">Urdbean</strain>
    </source>
</reference>
<dbReference type="Proteomes" id="UP001374535">
    <property type="component" value="Chromosome 2"/>
</dbReference>
<proteinExistence type="predicted"/>
<organism evidence="1 2">
    <name type="scientific">Vigna mungo</name>
    <name type="common">Black gram</name>
    <name type="synonym">Phaseolus mungo</name>
    <dbReference type="NCBI Taxonomy" id="3915"/>
    <lineage>
        <taxon>Eukaryota</taxon>
        <taxon>Viridiplantae</taxon>
        <taxon>Streptophyta</taxon>
        <taxon>Embryophyta</taxon>
        <taxon>Tracheophyta</taxon>
        <taxon>Spermatophyta</taxon>
        <taxon>Magnoliopsida</taxon>
        <taxon>eudicotyledons</taxon>
        <taxon>Gunneridae</taxon>
        <taxon>Pentapetalae</taxon>
        <taxon>rosids</taxon>
        <taxon>fabids</taxon>
        <taxon>Fabales</taxon>
        <taxon>Fabaceae</taxon>
        <taxon>Papilionoideae</taxon>
        <taxon>50 kb inversion clade</taxon>
        <taxon>NPAAA clade</taxon>
        <taxon>indigoferoid/millettioid clade</taxon>
        <taxon>Phaseoleae</taxon>
        <taxon>Vigna</taxon>
    </lineage>
</organism>
<dbReference type="EMBL" id="CP144699">
    <property type="protein sequence ID" value="WVZ21279.1"/>
    <property type="molecule type" value="Genomic_DNA"/>
</dbReference>
<keyword evidence="2" id="KW-1185">Reference proteome</keyword>
<accession>A0AAQ3S6M3</accession>
<sequence>MENQTHLHSSKPPLIRTCANSPRCESRPKQKTHAWVKRKNKTTPAAKSRLWLGFWPTGFTIHLKTKESTKEEETGVTMSAKMETKKEPLLATLLMVDGIAADGVDRTTTVDGDDEERKTSWLFSSSLLPLDREAYLEEDTSVDAAAYSSKLLALNLVVTNSDNICGVFALNLMLVRIGTSTREVFLSAFSSKAKDGIRNLNWYQFLQSDCRGLQLPLRELRSSCHLGKGRRRWRFGIGEGIATLGGTGTSVEWRSRGRAYRRLS</sequence>
<dbReference type="AlphaFoldDB" id="A0AAQ3S6M3"/>
<name>A0AAQ3S6M3_VIGMU</name>
<protein>
    <submittedName>
        <fullName evidence="1">Uncharacterized protein</fullName>
    </submittedName>
</protein>
<gene>
    <name evidence="1" type="ORF">V8G54_008601</name>
</gene>